<name>A0A0F4L728_9LACO</name>
<evidence type="ECO:0000313" key="2">
    <source>
        <dbReference type="EMBL" id="AWM75942.1"/>
    </source>
</evidence>
<reference evidence="2 5" key="2">
    <citation type="submission" date="2018-05" db="EMBL/GenBank/DDBJ databases">
        <title>Reference genomes for bee gut microbiota database.</title>
        <authorList>
            <person name="Ellegaard K.M."/>
        </authorList>
    </citation>
    <scope>NUCLEOTIDE SEQUENCE [LARGE SCALE GENOMIC DNA]</scope>
    <source>
        <strain evidence="2 5">ESL0186</strain>
    </source>
</reference>
<dbReference type="RefSeq" id="WP_045928627.1">
    <property type="nucleotide sequence ID" value="NZ_CP029477.1"/>
</dbReference>
<dbReference type="EMBL" id="CP029477">
    <property type="protein sequence ID" value="AWM75942.1"/>
    <property type="molecule type" value="Genomic_DNA"/>
</dbReference>
<protein>
    <submittedName>
        <fullName evidence="3">Uncharacterized protein</fullName>
    </submittedName>
</protein>
<evidence type="ECO:0000256" key="1">
    <source>
        <dbReference type="SAM" id="SignalP"/>
    </source>
</evidence>
<evidence type="ECO:0000313" key="3">
    <source>
        <dbReference type="EMBL" id="KJY54425.1"/>
    </source>
</evidence>
<feature type="chain" id="PRO_5044542186" evidence="1">
    <location>
        <begin position="22"/>
        <end position="199"/>
    </location>
</feature>
<proteinExistence type="predicted"/>
<dbReference type="Proteomes" id="UP000033533">
    <property type="component" value="Unassembled WGS sequence"/>
</dbReference>
<feature type="signal peptide" evidence="1">
    <location>
        <begin position="1"/>
        <end position="21"/>
    </location>
</feature>
<dbReference type="PATRIC" id="fig|1218493.3.peg.1731"/>
<dbReference type="OrthoDB" id="2293239at2"/>
<gene>
    <name evidence="2" type="ORF">DKL58_08110</name>
    <name evidence="3" type="ORF">JF76_16540</name>
</gene>
<reference evidence="3 4" key="1">
    <citation type="submission" date="2014-12" db="EMBL/GenBank/DDBJ databases">
        <title>Comparative genomics of the lactic acid bacteria isolated from the honey bee gut.</title>
        <authorList>
            <person name="Ellegaard K.M."/>
            <person name="Tamarit D."/>
            <person name="Javelind E."/>
            <person name="Olofsson T."/>
            <person name="Andersson S.G."/>
            <person name="Vasquez A."/>
        </authorList>
    </citation>
    <scope>NUCLEOTIDE SEQUENCE [LARGE SCALE GENOMIC DNA]</scope>
    <source>
        <strain evidence="3 4">Biut2</strain>
    </source>
</reference>
<keyword evidence="5" id="KW-1185">Reference proteome</keyword>
<dbReference type="Proteomes" id="UP000246036">
    <property type="component" value="Chromosome"/>
</dbReference>
<organism evidence="3 4">
    <name type="scientific">Lactobacillus kullabergensis</name>
    <dbReference type="NCBI Taxonomy" id="1218493"/>
    <lineage>
        <taxon>Bacteria</taxon>
        <taxon>Bacillati</taxon>
        <taxon>Bacillota</taxon>
        <taxon>Bacilli</taxon>
        <taxon>Lactobacillales</taxon>
        <taxon>Lactobacillaceae</taxon>
        <taxon>Lactobacillus</taxon>
    </lineage>
</organism>
<evidence type="ECO:0000313" key="5">
    <source>
        <dbReference type="Proteomes" id="UP000246036"/>
    </source>
</evidence>
<accession>A0A0F4L728</accession>
<keyword evidence="1" id="KW-0732">Signal</keyword>
<sequence>MKLKKSLISVIALISLGTVGSQINNSATTVEAKKVPTVYPKAMRGNWYFFNKEDINYPFVTKETFTKTKVTRTYYYGENPKKMKMGTDSKFLHKYIPHTATDALGSDDNKALHWEFLTGYKKEGGHKWLNVKQWNSTNAIGGHEEDGGLFYNVSKLKGHQVLTEANVMHGSKIHNCAHWYRSKKLARKWSLHEYKGFLY</sequence>
<dbReference type="EMBL" id="JXBY01000026">
    <property type="protein sequence ID" value="KJY54425.1"/>
    <property type="molecule type" value="Genomic_DNA"/>
</dbReference>
<evidence type="ECO:0000313" key="4">
    <source>
        <dbReference type="Proteomes" id="UP000033533"/>
    </source>
</evidence>
<dbReference type="STRING" id="1218493.JF76_16540"/>
<dbReference type="KEGG" id="lkl:DKL58_08110"/>
<dbReference type="HOGENOM" id="CLU_127045_0_0_9"/>
<dbReference type="AlphaFoldDB" id="A0A0F4L728"/>